<name>A0A077ZF95_TRITR</name>
<keyword evidence="2" id="KW-1185">Reference proteome</keyword>
<sequence>MEPQNSWTYLLPAGDVNVMVRVRLEKTYNRLVPSAVDSSARLPAKESVKADVSSVDVEEYTFRWLEEKSLQVSFFTFSVTRFI</sequence>
<dbReference type="EMBL" id="HG806490">
    <property type="protein sequence ID" value="CDW59072.1"/>
    <property type="molecule type" value="Genomic_DNA"/>
</dbReference>
<reference evidence="1" key="1">
    <citation type="submission" date="2014-01" db="EMBL/GenBank/DDBJ databases">
        <authorList>
            <person name="Aslett M."/>
        </authorList>
    </citation>
    <scope>NUCLEOTIDE SEQUENCE</scope>
</reference>
<evidence type="ECO:0000313" key="2">
    <source>
        <dbReference type="Proteomes" id="UP000030665"/>
    </source>
</evidence>
<evidence type="ECO:0000313" key="1">
    <source>
        <dbReference type="EMBL" id="CDW59072.1"/>
    </source>
</evidence>
<proteinExistence type="predicted"/>
<reference evidence="1" key="2">
    <citation type="submission" date="2014-03" db="EMBL/GenBank/DDBJ databases">
        <title>The whipworm genome and dual-species transcriptomics of an intimate host-pathogen interaction.</title>
        <authorList>
            <person name="Foth B.J."/>
            <person name="Tsai I.J."/>
            <person name="Reid A.J."/>
            <person name="Bancroft A.J."/>
            <person name="Nichol S."/>
            <person name="Tracey A."/>
            <person name="Holroyd N."/>
            <person name="Cotton J.A."/>
            <person name="Stanley E.J."/>
            <person name="Zarowiecki M."/>
            <person name="Liu J.Z."/>
            <person name="Huckvale T."/>
            <person name="Cooper P.J."/>
            <person name="Grencis R.K."/>
            <person name="Berriman M."/>
        </authorList>
    </citation>
    <scope>NUCLEOTIDE SEQUENCE [LARGE SCALE GENOMIC DNA]</scope>
</reference>
<accession>A0A077ZF95</accession>
<organism evidence="1 2">
    <name type="scientific">Trichuris trichiura</name>
    <name type="common">Whipworm</name>
    <name type="synonym">Trichocephalus trichiurus</name>
    <dbReference type="NCBI Taxonomy" id="36087"/>
    <lineage>
        <taxon>Eukaryota</taxon>
        <taxon>Metazoa</taxon>
        <taxon>Ecdysozoa</taxon>
        <taxon>Nematoda</taxon>
        <taxon>Enoplea</taxon>
        <taxon>Dorylaimia</taxon>
        <taxon>Trichinellida</taxon>
        <taxon>Trichuridae</taxon>
        <taxon>Trichuris</taxon>
    </lineage>
</organism>
<dbReference type="Proteomes" id="UP000030665">
    <property type="component" value="Unassembled WGS sequence"/>
</dbReference>
<gene>
    <name evidence="1" type="ORF">TTRE_0000740201</name>
</gene>
<dbReference type="AlphaFoldDB" id="A0A077ZF95"/>
<protein>
    <submittedName>
        <fullName evidence="1">Transaldolase</fullName>
    </submittedName>
</protein>